<evidence type="ECO:0000313" key="4">
    <source>
        <dbReference type="Proteomes" id="UP001434337"/>
    </source>
</evidence>
<dbReference type="Gene3D" id="3.40.50.1400">
    <property type="match status" value="2"/>
</dbReference>
<dbReference type="RefSeq" id="WP_232548019.1">
    <property type="nucleotide sequence ID" value="NZ_CP115965.1"/>
</dbReference>
<reference evidence="3 4" key="1">
    <citation type="journal article" date="2023" name="Environ Microbiome">
        <title>A coral-associated actinobacterium mitigates coral bleaching under heat stress.</title>
        <authorList>
            <person name="Li J."/>
            <person name="Zou Y."/>
            <person name="Li Q."/>
            <person name="Zhang J."/>
            <person name="Bourne D.G."/>
            <person name="Lyu Y."/>
            <person name="Liu C."/>
            <person name="Zhang S."/>
        </authorList>
    </citation>
    <scope>NUCLEOTIDE SEQUENCE [LARGE SCALE GENOMIC DNA]</scope>
    <source>
        <strain evidence="3 4">SCSIO 13291</strain>
    </source>
</reference>
<keyword evidence="1" id="KW-0479">Metal-binding</keyword>
<dbReference type="SUPFAM" id="SSF53800">
    <property type="entry name" value="Chelatase"/>
    <property type="match status" value="1"/>
</dbReference>
<dbReference type="EMBL" id="CP115965">
    <property type="protein sequence ID" value="WZX00073.1"/>
    <property type="molecule type" value="Genomic_DNA"/>
</dbReference>
<dbReference type="Pfam" id="PF01903">
    <property type="entry name" value="CbiX"/>
    <property type="match status" value="1"/>
</dbReference>
<name>A0ABZ3CBA5_9ACTN</name>
<accession>A0ABZ3CBA5</accession>
<sequence length="261" mass="26765">MTAPALVLVAPGSREARVSRVATALRAELRQARPDIACEVAVGAPDEPGIALAVSRAVSGGATEVVLVPLDLAHAVDVDPGLHGAADDARRDHPGLAVAVARPVGPEASLLAVLDVRLRGALASARILELDGLVLSAATNGDTRGAALLARRARQWSTHHRLPCLVAVADGTGPSVAHAVAGLRAQGRRHIAVGSLFWAPDEAYAQQSEVAVRAGALAVSEPLGATRELTELLLARYAYAAMDLLDADLHIAGPVRLAASA</sequence>
<organism evidence="3 4">
    <name type="scientific">Propioniciclava soli</name>
    <dbReference type="NCBI Taxonomy" id="2775081"/>
    <lineage>
        <taxon>Bacteria</taxon>
        <taxon>Bacillati</taxon>
        <taxon>Actinomycetota</taxon>
        <taxon>Actinomycetes</taxon>
        <taxon>Propionibacteriales</taxon>
        <taxon>Propionibacteriaceae</taxon>
        <taxon>Propioniciclava</taxon>
    </lineage>
</organism>
<gene>
    <name evidence="3" type="ORF">PCC79_07775</name>
</gene>
<keyword evidence="4" id="KW-1185">Reference proteome</keyword>
<protein>
    <submittedName>
        <fullName evidence="3">CbiX/SirB N-terminal domain-containing protein</fullName>
    </submittedName>
</protein>
<evidence type="ECO:0000313" key="3">
    <source>
        <dbReference type="EMBL" id="WZX00073.1"/>
    </source>
</evidence>
<proteinExistence type="predicted"/>
<keyword evidence="2" id="KW-0456">Lyase</keyword>
<dbReference type="InterPro" id="IPR002762">
    <property type="entry name" value="CbiX-like"/>
</dbReference>
<evidence type="ECO:0000256" key="2">
    <source>
        <dbReference type="ARBA" id="ARBA00023239"/>
    </source>
</evidence>
<evidence type="ECO:0000256" key="1">
    <source>
        <dbReference type="ARBA" id="ARBA00022723"/>
    </source>
</evidence>
<dbReference type="Proteomes" id="UP001434337">
    <property type="component" value="Chromosome"/>
</dbReference>